<dbReference type="EMBL" id="JAAIJQ010000082">
    <property type="protein sequence ID" value="NEV64297.1"/>
    <property type="molecule type" value="Genomic_DNA"/>
</dbReference>
<dbReference type="GO" id="GO:0018189">
    <property type="term" value="P:pyrroloquinoline quinone biosynthetic process"/>
    <property type="evidence" value="ECO:0007669"/>
    <property type="project" value="UniProtKB-UniRule"/>
</dbReference>
<name>A0A6M0K6R9_9GAMM</name>
<evidence type="ECO:0000256" key="3">
    <source>
        <dbReference type="ARBA" id="ARBA00015086"/>
    </source>
</evidence>
<gene>
    <name evidence="7 8" type="primary">pqqA</name>
    <name evidence="8" type="ORF">G3446_20820</name>
</gene>
<accession>A0A6M0K6R9</accession>
<reference evidence="8 9" key="1">
    <citation type="submission" date="2020-02" db="EMBL/GenBank/DDBJ databases">
        <title>Genome sequences of Thiorhodococcus mannitoliphagus and Thiorhodococcus minor, purple sulfur photosynthetic bacteria in the gammaproteobacterial family, Chromatiaceae.</title>
        <authorList>
            <person name="Aviles F.A."/>
            <person name="Meyer T.E."/>
            <person name="Kyndt J.A."/>
        </authorList>
    </citation>
    <scope>NUCLEOTIDE SEQUENCE [LARGE SCALE GENOMIC DNA]</scope>
    <source>
        <strain evidence="8 9">DSM 11518</strain>
    </source>
</reference>
<comment type="pathway">
    <text evidence="1 7">Cofactor biosynthesis; pyrroloquinoline quinone biosynthesis.</text>
</comment>
<proteinExistence type="inferred from homology"/>
<organism evidence="8 9">
    <name type="scientific">Thiorhodococcus minor</name>
    <dbReference type="NCBI Taxonomy" id="57489"/>
    <lineage>
        <taxon>Bacteria</taxon>
        <taxon>Pseudomonadati</taxon>
        <taxon>Pseudomonadota</taxon>
        <taxon>Gammaproteobacteria</taxon>
        <taxon>Chromatiales</taxon>
        <taxon>Chromatiaceae</taxon>
        <taxon>Thiorhodococcus</taxon>
    </lineage>
</organism>
<keyword evidence="9" id="KW-1185">Reference proteome</keyword>
<dbReference type="UniPathway" id="UPA00539"/>
<sequence length="24" mass="2928">MAWTKPAYEDLRLGFEINLYINNR</sequence>
<evidence type="ECO:0000256" key="6">
    <source>
        <dbReference type="ARBA" id="ARBA00030967"/>
    </source>
</evidence>
<feature type="cross-link" description="Pyrroloquinoline quinone (Glu-Tyr)" evidence="7">
    <location>
        <begin position="16"/>
        <end position="20"/>
    </location>
</feature>
<evidence type="ECO:0000313" key="9">
    <source>
        <dbReference type="Proteomes" id="UP000483379"/>
    </source>
</evidence>
<dbReference type="Pfam" id="PF08042">
    <property type="entry name" value="PqqA"/>
    <property type="match status" value="1"/>
</dbReference>
<evidence type="ECO:0000256" key="4">
    <source>
        <dbReference type="ARBA" id="ARBA00022905"/>
    </source>
</evidence>
<comment type="caution">
    <text evidence="8">The sequence shown here is derived from an EMBL/GenBank/DDBJ whole genome shotgun (WGS) entry which is preliminary data.</text>
</comment>
<dbReference type="HAMAP" id="MF_00656">
    <property type="entry name" value="PQQ_syn_PqqA"/>
    <property type="match status" value="1"/>
</dbReference>
<comment type="function">
    <text evidence="5 7">Required for coenzyme pyrroloquinoline quinone (PQQ) biosynthesis. PQQ is probably formed by cross-linking a specific glutamate to a specific tyrosine residue and excising these residues from the peptide.</text>
</comment>
<dbReference type="AlphaFoldDB" id="A0A6M0K6R9"/>
<evidence type="ECO:0000256" key="5">
    <source>
        <dbReference type="ARBA" id="ARBA00024749"/>
    </source>
</evidence>
<protein>
    <recommendedName>
        <fullName evidence="3 7">Coenzyme PQQ synthesis protein A</fullName>
    </recommendedName>
    <alternativeName>
        <fullName evidence="6 7">Pyrroloquinoline quinone biosynthesis protein A</fullName>
    </alternativeName>
</protein>
<dbReference type="NCBIfam" id="TIGR02107">
    <property type="entry name" value="PQQ_syn_pqqA"/>
    <property type="match status" value="1"/>
</dbReference>
<comment type="similarity">
    <text evidence="2 7">Belongs to the PqqA family.</text>
</comment>
<dbReference type="RefSeq" id="WP_164454909.1">
    <property type="nucleotide sequence ID" value="NZ_JAAIJQ010000082.1"/>
</dbReference>
<evidence type="ECO:0000256" key="2">
    <source>
        <dbReference type="ARBA" id="ARBA00009325"/>
    </source>
</evidence>
<dbReference type="InterPro" id="IPR011725">
    <property type="entry name" value="PQQ_synth_PqqA"/>
</dbReference>
<evidence type="ECO:0000256" key="7">
    <source>
        <dbReference type="HAMAP-Rule" id="MF_00656"/>
    </source>
</evidence>
<evidence type="ECO:0000256" key="1">
    <source>
        <dbReference type="ARBA" id="ARBA00004886"/>
    </source>
</evidence>
<evidence type="ECO:0000313" key="8">
    <source>
        <dbReference type="EMBL" id="NEV64297.1"/>
    </source>
</evidence>
<keyword evidence="4 7" id="KW-0884">PQQ biosynthesis</keyword>
<dbReference type="Proteomes" id="UP000483379">
    <property type="component" value="Unassembled WGS sequence"/>
</dbReference>